<evidence type="ECO:0000256" key="12">
    <source>
        <dbReference type="ARBA" id="ARBA00023137"/>
    </source>
</evidence>
<gene>
    <name evidence="18" type="ORF">TVAG_072490</name>
</gene>
<dbReference type="GO" id="GO:0005886">
    <property type="term" value="C:plasma membrane"/>
    <property type="evidence" value="ECO:0007669"/>
    <property type="project" value="UniProtKB-SubCell"/>
</dbReference>
<name>A2EUD2_TRIV3</name>
<feature type="domain" description="ALK/LTK-like glycine-rich" evidence="17">
    <location>
        <begin position="41"/>
        <end position="267"/>
    </location>
</feature>
<dbReference type="InterPro" id="IPR055163">
    <property type="entry name" value="ALK/LTK-like_GRD"/>
</dbReference>
<keyword evidence="8" id="KW-0418">Kinase</keyword>
<dbReference type="Pfam" id="PF12810">
    <property type="entry name" value="ALK_LTK_GRD"/>
    <property type="match status" value="1"/>
</dbReference>
<keyword evidence="12" id="KW-0829">Tyrosine-protein kinase</keyword>
<evidence type="ECO:0000256" key="9">
    <source>
        <dbReference type="ARBA" id="ARBA00022840"/>
    </source>
</evidence>
<evidence type="ECO:0000256" key="4">
    <source>
        <dbReference type="ARBA" id="ARBA00022679"/>
    </source>
</evidence>
<feature type="region of interest" description="Disordered" evidence="16">
    <location>
        <begin position="103"/>
        <end position="139"/>
    </location>
</feature>
<dbReference type="EMBL" id="DS113495">
    <property type="protein sequence ID" value="EAY03756.1"/>
    <property type="molecule type" value="Genomic_DNA"/>
</dbReference>
<protein>
    <recommendedName>
        <fullName evidence="2">receptor protein-tyrosine kinase</fullName>
        <ecNumber evidence="2">2.7.10.1</ecNumber>
    </recommendedName>
</protein>
<evidence type="ECO:0000256" key="10">
    <source>
        <dbReference type="ARBA" id="ARBA00022989"/>
    </source>
</evidence>
<keyword evidence="15" id="KW-0325">Glycoprotein</keyword>
<keyword evidence="6" id="KW-0732">Signal</keyword>
<evidence type="ECO:0000256" key="8">
    <source>
        <dbReference type="ARBA" id="ARBA00022777"/>
    </source>
</evidence>
<organism evidence="18 19">
    <name type="scientific">Trichomonas vaginalis (strain ATCC PRA-98 / G3)</name>
    <dbReference type="NCBI Taxonomy" id="412133"/>
    <lineage>
        <taxon>Eukaryota</taxon>
        <taxon>Metamonada</taxon>
        <taxon>Parabasalia</taxon>
        <taxon>Trichomonadida</taxon>
        <taxon>Trichomonadidae</taxon>
        <taxon>Trichomonas</taxon>
    </lineage>
</organism>
<keyword evidence="5" id="KW-0812">Transmembrane</keyword>
<dbReference type="GO" id="GO:0004714">
    <property type="term" value="F:transmembrane receptor protein tyrosine kinase activity"/>
    <property type="evidence" value="ECO:0007669"/>
    <property type="project" value="UniProtKB-EC"/>
</dbReference>
<keyword evidence="10" id="KW-1133">Transmembrane helix</keyword>
<evidence type="ECO:0000256" key="16">
    <source>
        <dbReference type="SAM" id="MobiDB-lite"/>
    </source>
</evidence>
<keyword evidence="9" id="KW-0067">ATP-binding</keyword>
<dbReference type="VEuPathDB" id="TrichDB:TVAG_072490"/>
<feature type="compositionally biased region" description="Polar residues" evidence="16">
    <location>
        <begin position="181"/>
        <end position="203"/>
    </location>
</feature>
<dbReference type="InParanoid" id="A2EUD2"/>
<evidence type="ECO:0000256" key="1">
    <source>
        <dbReference type="ARBA" id="ARBA00004251"/>
    </source>
</evidence>
<evidence type="ECO:0000313" key="19">
    <source>
        <dbReference type="Proteomes" id="UP000001542"/>
    </source>
</evidence>
<evidence type="ECO:0000256" key="14">
    <source>
        <dbReference type="ARBA" id="ARBA00023170"/>
    </source>
</evidence>
<keyword evidence="4" id="KW-0808">Transferase</keyword>
<evidence type="ECO:0000256" key="7">
    <source>
        <dbReference type="ARBA" id="ARBA00022741"/>
    </source>
</evidence>
<evidence type="ECO:0000256" key="2">
    <source>
        <dbReference type="ARBA" id="ARBA00011902"/>
    </source>
</evidence>
<keyword evidence="7" id="KW-0547">Nucleotide-binding</keyword>
<evidence type="ECO:0000256" key="3">
    <source>
        <dbReference type="ARBA" id="ARBA00022475"/>
    </source>
</evidence>
<evidence type="ECO:0000256" key="15">
    <source>
        <dbReference type="ARBA" id="ARBA00023180"/>
    </source>
</evidence>
<keyword evidence="3" id="KW-1003">Cell membrane</keyword>
<reference evidence="18" key="1">
    <citation type="submission" date="2006-10" db="EMBL/GenBank/DDBJ databases">
        <authorList>
            <person name="Amadeo P."/>
            <person name="Zhao Q."/>
            <person name="Wortman J."/>
            <person name="Fraser-Liggett C."/>
            <person name="Carlton J."/>
        </authorList>
    </citation>
    <scope>NUCLEOTIDE SEQUENCE</scope>
    <source>
        <strain evidence="18">G3</strain>
    </source>
</reference>
<keyword evidence="11" id="KW-0472">Membrane</keyword>
<keyword evidence="14" id="KW-0675">Receptor</keyword>
<dbReference type="KEGG" id="tva:4761604"/>
<evidence type="ECO:0000256" key="13">
    <source>
        <dbReference type="ARBA" id="ARBA00023157"/>
    </source>
</evidence>
<feature type="region of interest" description="Disordered" evidence="16">
    <location>
        <begin position="181"/>
        <end position="204"/>
    </location>
</feature>
<dbReference type="AlphaFoldDB" id="A2EUD2"/>
<comment type="subcellular location">
    <subcellularLocation>
        <location evidence="1">Cell membrane</location>
        <topology evidence="1">Single-pass type I membrane protein</topology>
    </subcellularLocation>
</comment>
<dbReference type="RefSeq" id="XP_001315979.1">
    <property type="nucleotide sequence ID" value="XM_001315944.1"/>
</dbReference>
<dbReference type="VEuPathDB" id="TrichDB:TVAGG3_0372710"/>
<sequence>MNSWKLKDSSKGHEGLVSDDNFQNSVIFHYPCSSNYDCTYYHSELPPGIYKFEVWGADGGDGMYHSTYTKRPGKGGYSVGAFFINKTTNVYVFVGGKGENGLHPSTRDAKGGYNGGGDAPSDKVGSNNDSGGAGGGATDIRIGDVDLDSRVIVAGGAGGTGFDTSYVNIEITPFGGGLTSSLPRSSGGTGVAASQTTGYQKGNGQKGIIGSLGTTTSGGGGGGYFGGNAIAESYGGQAGGGSSYIDGVFSYGDIVKNATNGESEMPLLNGVGKGNS</sequence>
<accession>A2EUD2</accession>
<keyword evidence="19" id="KW-1185">Reference proteome</keyword>
<dbReference type="GO" id="GO:0005524">
    <property type="term" value="F:ATP binding"/>
    <property type="evidence" value="ECO:0007669"/>
    <property type="project" value="UniProtKB-KW"/>
</dbReference>
<evidence type="ECO:0000256" key="5">
    <source>
        <dbReference type="ARBA" id="ARBA00022692"/>
    </source>
</evidence>
<evidence type="ECO:0000259" key="17">
    <source>
        <dbReference type="Pfam" id="PF12810"/>
    </source>
</evidence>
<reference evidence="18" key="2">
    <citation type="journal article" date="2007" name="Science">
        <title>Draft genome sequence of the sexually transmitted pathogen Trichomonas vaginalis.</title>
        <authorList>
            <person name="Carlton J.M."/>
            <person name="Hirt R.P."/>
            <person name="Silva J.C."/>
            <person name="Delcher A.L."/>
            <person name="Schatz M."/>
            <person name="Zhao Q."/>
            <person name="Wortman J.R."/>
            <person name="Bidwell S.L."/>
            <person name="Alsmark U.C.M."/>
            <person name="Besteiro S."/>
            <person name="Sicheritz-Ponten T."/>
            <person name="Noel C.J."/>
            <person name="Dacks J.B."/>
            <person name="Foster P.G."/>
            <person name="Simillion C."/>
            <person name="Van de Peer Y."/>
            <person name="Miranda-Saavedra D."/>
            <person name="Barton G.J."/>
            <person name="Westrop G.D."/>
            <person name="Mueller S."/>
            <person name="Dessi D."/>
            <person name="Fiori P.L."/>
            <person name="Ren Q."/>
            <person name="Paulsen I."/>
            <person name="Zhang H."/>
            <person name="Bastida-Corcuera F.D."/>
            <person name="Simoes-Barbosa A."/>
            <person name="Brown M.T."/>
            <person name="Hayes R.D."/>
            <person name="Mukherjee M."/>
            <person name="Okumura C.Y."/>
            <person name="Schneider R."/>
            <person name="Smith A.J."/>
            <person name="Vanacova S."/>
            <person name="Villalvazo M."/>
            <person name="Haas B.J."/>
            <person name="Pertea M."/>
            <person name="Feldblyum T.V."/>
            <person name="Utterback T.R."/>
            <person name="Shu C.L."/>
            <person name="Osoegawa K."/>
            <person name="de Jong P.J."/>
            <person name="Hrdy I."/>
            <person name="Horvathova L."/>
            <person name="Zubacova Z."/>
            <person name="Dolezal P."/>
            <person name="Malik S.B."/>
            <person name="Logsdon J.M. Jr."/>
            <person name="Henze K."/>
            <person name="Gupta A."/>
            <person name="Wang C.C."/>
            <person name="Dunne R.L."/>
            <person name="Upcroft J.A."/>
            <person name="Upcroft P."/>
            <person name="White O."/>
            <person name="Salzberg S.L."/>
            <person name="Tang P."/>
            <person name="Chiu C.-H."/>
            <person name="Lee Y.-S."/>
            <person name="Embley T.M."/>
            <person name="Coombs G.H."/>
            <person name="Mottram J.C."/>
            <person name="Tachezy J."/>
            <person name="Fraser-Liggett C.M."/>
            <person name="Johnson P.J."/>
        </authorList>
    </citation>
    <scope>NUCLEOTIDE SEQUENCE [LARGE SCALE GENOMIC DNA]</scope>
    <source>
        <strain evidence="18">G3</strain>
    </source>
</reference>
<evidence type="ECO:0000256" key="11">
    <source>
        <dbReference type="ARBA" id="ARBA00023136"/>
    </source>
</evidence>
<evidence type="ECO:0000313" key="18">
    <source>
        <dbReference type="EMBL" id="EAY03756.1"/>
    </source>
</evidence>
<dbReference type="EC" id="2.7.10.1" evidence="2"/>
<proteinExistence type="predicted"/>
<keyword evidence="13" id="KW-1015">Disulfide bond</keyword>
<evidence type="ECO:0000256" key="6">
    <source>
        <dbReference type="ARBA" id="ARBA00022729"/>
    </source>
</evidence>
<dbReference type="Proteomes" id="UP000001542">
    <property type="component" value="Unassembled WGS sequence"/>
</dbReference>